<dbReference type="SUPFAM" id="SSF52266">
    <property type="entry name" value="SGNH hydrolase"/>
    <property type="match status" value="1"/>
</dbReference>
<accession>A0A2Z3YS81</accession>
<dbReference type="OrthoDB" id="5503950at2"/>
<reference evidence="3" key="1">
    <citation type="submission" date="2017-11" db="EMBL/GenBank/DDBJ databases">
        <title>Otitis media/interna in a cat caused by the recently described species Corynebacterium provencense.</title>
        <authorList>
            <person name="Kittl S."/>
            <person name="Brodard I."/>
            <person name="Rychener L."/>
            <person name="Jores J."/>
            <person name="Roosje P."/>
            <person name="Gobeli Brawand S."/>
        </authorList>
    </citation>
    <scope>NUCLEOTIDE SEQUENCE [LARGE SCALE GENOMIC DNA]</scope>
    <source>
        <strain evidence="3">17KM38</strain>
    </source>
</reference>
<evidence type="ECO:0000313" key="3">
    <source>
        <dbReference type="Proteomes" id="UP000247696"/>
    </source>
</evidence>
<dbReference type="EMBL" id="CP024988">
    <property type="protein sequence ID" value="AWT25424.1"/>
    <property type="molecule type" value="Genomic_DNA"/>
</dbReference>
<name>A0A2Z3YS81_9CORY</name>
<evidence type="ECO:0000256" key="1">
    <source>
        <dbReference type="SAM" id="SignalP"/>
    </source>
</evidence>
<evidence type="ECO:0000313" key="2">
    <source>
        <dbReference type="EMBL" id="AWT25424.1"/>
    </source>
</evidence>
<proteinExistence type="predicted"/>
<dbReference type="RefSeq" id="WP_110481036.1">
    <property type="nucleotide sequence ID" value="NZ_CP024988.1"/>
</dbReference>
<gene>
    <name evidence="2" type="ORF">Csp1_06120</name>
</gene>
<dbReference type="Proteomes" id="UP000247696">
    <property type="component" value="Chromosome"/>
</dbReference>
<dbReference type="GO" id="GO:0004806">
    <property type="term" value="F:triacylglycerol lipase activity"/>
    <property type="evidence" value="ECO:0007669"/>
    <property type="project" value="UniProtKB-EC"/>
</dbReference>
<keyword evidence="1" id="KW-0732">Signal</keyword>
<sequence>MKKLFRSVSAAAVAAAAALSLGLGSGPAVADPAPAPVPAPADIPVPTTPEQLLEQISRYAPPVSFTNPLQGSGPKQLVTFGDSFTAIAGKNGSRGEEPGQLPWTFNCSTDMDNWPKVAARQANVSLGDWSCNGMGGAPLVQLVAYLESAIFYGDIGPGTKDVALMYGGMDTFQWIDTAGLVFGSQPTTPVFDAMMAYVKQRVETVAPGAKVTLLSYPELANGDDICFANVSPAVIERYLPGVTVPDFPEITAKVTVPGAKHIQESLRDNIKHAADVNGLGFVDMYQATIGHGPCNPVPAERYTVGVVDTQVSTMPNHPTFTGSEAMGKIFAQQVYNR</sequence>
<dbReference type="AlphaFoldDB" id="A0A2Z3YS81"/>
<feature type="signal peptide" evidence="1">
    <location>
        <begin position="1"/>
        <end position="30"/>
    </location>
</feature>
<dbReference type="STRING" id="1737425.GCA_900049755_00763"/>
<organism evidence="2 3">
    <name type="scientific">Corynebacterium provencense</name>
    <dbReference type="NCBI Taxonomy" id="1737425"/>
    <lineage>
        <taxon>Bacteria</taxon>
        <taxon>Bacillati</taxon>
        <taxon>Actinomycetota</taxon>
        <taxon>Actinomycetes</taxon>
        <taxon>Mycobacteriales</taxon>
        <taxon>Corynebacteriaceae</taxon>
        <taxon>Corynebacterium</taxon>
    </lineage>
</organism>
<dbReference type="Gene3D" id="3.40.50.1110">
    <property type="entry name" value="SGNH hydrolase"/>
    <property type="match status" value="1"/>
</dbReference>
<dbReference type="EC" id="3.1.1.3" evidence="2"/>
<keyword evidence="2" id="KW-0378">Hydrolase</keyword>
<keyword evidence="3" id="KW-1185">Reference proteome</keyword>
<dbReference type="InterPro" id="IPR036514">
    <property type="entry name" value="SGNH_hydro_sf"/>
</dbReference>
<protein>
    <submittedName>
        <fullName evidence="2">Lipase 2</fullName>
        <ecNumber evidence="2">3.1.1.3</ecNumber>
    </submittedName>
</protein>
<dbReference type="KEGG" id="cpre:Csp1_06120"/>
<feature type="chain" id="PRO_5016458436" evidence="1">
    <location>
        <begin position="31"/>
        <end position="337"/>
    </location>
</feature>